<protein>
    <submittedName>
        <fullName evidence="1">Tail completion protein</fullName>
    </submittedName>
</protein>
<name>A0A8S5PMH7_9CAUD</name>
<evidence type="ECO:0000313" key="1">
    <source>
        <dbReference type="EMBL" id="DAE07388.1"/>
    </source>
</evidence>
<proteinExistence type="predicted"/>
<accession>A0A8S5PMH7</accession>
<sequence>MELKQIMAAVLGRDPGSDHVYFQPPENIRLKYPAIIYSRNNMPRIHADNSVYGMGIEYSVIVIDPNPESLLLRPIASIPTCRFDRHYVADNLNHDVFTIHY</sequence>
<reference evidence="1" key="1">
    <citation type="journal article" date="2021" name="Proc. Natl. Acad. Sci. U.S.A.">
        <title>A Catalog of Tens of Thousands of Viruses from Human Metagenomes Reveals Hidden Associations with Chronic Diseases.</title>
        <authorList>
            <person name="Tisza M.J."/>
            <person name="Buck C.B."/>
        </authorList>
    </citation>
    <scope>NUCLEOTIDE SEQUENCE</scope>
    <source>
        <strain evidence="1">Ct8M020</strain>
    </source>
</reference>
<organism evidence="1">
    <name type="scientific">Siphoviridae sp. ct8M020</name>
    <dbReference type="NCBI Taxonomy" id="2825362"/>
    <lineage>
        <taxon>Viruses</taxon>
        <taxon>Duplodnaviria</taxon>
        <taxon>Heunggongvirae</taxon>
        <taxon>Uroviricota</taxon>
        <taxon>Caudoviricetes</taxon>
    </lineage>
</organism>
<dbReference type="EMBL" id="BK015449">
    <property type="protein sequence ID" value="DAE07388.1"/>
    <property type="molecule type" value="Genomic_DNA"/>
</dbReference>